<keyword evidence="1" id="KW-1133">Transmembrane helix</keyword>
<evidence type="ECO:0008006" key="4">
    <source>
        <dbReference type="Google" id="ProtNLM"/>
    </source>
</evidence>
<evidence type="ECO:0000313" key="3">
    <source>
        <dbReference type="Proteomes" id="UP000658656"/>
    </source>
</evidence>
<proteinExistence type="predicted"/>
<evidence type="ECO:0000313" key="2">
    <source>
        <dbReference type="EMBL" id="GHF52553.1"/>
    </source>
</evidence>
<keyword evidence="1" id="KW-0472">Membrane</keyword>
<feature type="transmembrane region" description="Helical" evidence="1">
    <location>
        <begin position="136"/>
        <end position="155"/>
    </location>
</feature>
<protein>
    <recommendedName>
        <fullName evidence="4">TIGR04222 domain-containing membrane protein</fullName>
    </recommendedName>
</protein>
<gene>
    <name evidence="2" type="ORF">GCM10017566_27410</name>
</gene>
<dbReference type="NCBIfam" id="TIGR04222">
    <property type="entry name" value="near_uncomplex"/>
    <property type="match status" value="1"/>
</dbReference>
<comment type="caution">
    <text evidence="2">The sequence shown here is derived from an EMBL/GenBank/DDBJ whole genome shotgun (WGS) entry which is preliminary data.</text>
</comment>
<keyword evidence="1" id="KW-0812">Transmembrane</keyword>
<evidence type="ECO:0000256" key="1">
    <source>
        <dbReference type="SAM" id="Phobius"/>
    </source>
</evidence>
<keyword evidence="3" id="KW-1185">Reference proteome</keyword>
<reference evidence="2" key="1">
    <citation type="journal article" date="2014" name="Int. J. Syst. Evol. Microbiol.">
        <title>Complete genome sequence of Corynebacterium casei LMG S-19264T (=DSM 44701T), isolated from a smear-ripened cheese.</title>
        <authorList>
            <consortium name="US DOE Joint Genome Institute (JGI-PGF)"/>
            <person name="Walter F."/>
            <person name="Albersmeier A."/>
            <person name="Kalinowski J."/>
            <person name="Ruckert C."/>
        </authorList>
    </citation>
    <scope>NUCLEOTIDE SEQUENCE</scope>
    <source>
        <strain evidence="2">CGMCC 4.7679</strain>
    </source>
</reference>
<sequence>MSGPQFIGVYVAALVVALALMFALRRVVSRVPVAAAQAPLSLEEAAFLVGGPHRVVDSAVAGLIDAERLRVQRGGKLQAVGRQAAGERLEQAVFAYVREHDSRTLSQVRGALGDHDVVRWAHASLTERGLLVRPRVPRLLVPALPLLAVVALGVARLVNGVALHRPVGFLVLLLIVAVLVTGVALWPRARWLSAPGREVRASVEGKAPERNGHVGLPALTGAVGLVAVGGLVAFPDEAIAAQLRSAMPSSSSGGGDSSSCGGGGCGGGGCGG</sequence>
<accession>A0A8H9IZW2</accession>
<dbReference type="InterPro" id="IPR026467">
    <property type="entry name" value="Ser/Gly_Cys_C_dom"/>
</dbReference>
<dbReference type="AlphaFoldDB" id="A0A8H9IZW2"/>
<dbReference type="Proteomes" id="UP000658656">
    <property type="component" value="Unassembled WGS sequence"/>
</dbReference>
<reference evidence="2" key="2">
    <citation type="submission" date="2020-09" db="EMBL/GenBank/DDBJ databases">
        <authorList>
            <person name="Sun Q."/>
            <person name="Zhou Y."/>
        </authorList>
    </citation>
    <scope>NUCLEOTIDE SEQUENCE</scope>
    <source>
        <strain evidence="2">CGMCC 4.7679</strain>
    </source>
</reference>
<feature type="transmembrane region" description="Helical" evidence="1">
    <location>
        <begin position="6"/>
        <end position="24"/>
    </location>
</feature>
<feature type="transmembrane region" description="Helical" evidence="1">
    <location>
        <begin position="167"/>
        <end position="187"/>
    </location>
</feature>
<dbReference type="EMBL" id="BNAV01000003">
    <property type="protein sequence ID" value="GHF52553.1"/>
    <property type="molecule type" value="Genomic_DNA"/>
</dbReference>
<organism evidence="2 3">
    <name type="scientific">Amycolatopsis bartoniae</name>
    <dbReference type="NCBI Taxonomy" id="941986"/>
    <lineage>
        <taxon>Bacteria</taxon>
        <taxon>Bacillati</taxon>
        <taxon>Actinomycetota</taxon>
        <taxon>Actinomycetes</taxon>
        <taxon>Pseudonocardiales</taxon>
        <taxon>Pseudonocardiaceae</taxon>
        <taxon>Amycolatopsis</taxon>
    </lineage>
</organism>
<name>A0A8H9IZW2_9PSEU</name>